<organism evidence="2 3">
    <name type="scientific">Lysinibacillus halotolerans</name>
    <dbReference type="NCBI Taxonomy" id="1368476"/>
    <lineage>
        <taxon>Bacteria</taxon>
        <taxon>Bacillati</taxon>
        <taxon>Bacillota</taxon>
        <taxon>Bacilli</taxon>
        <taxon>Bacillales</taxon>
        <taxon>Bacillaceae</taxon>
        <taxon>Lysinibacillus</taxon>
    </lineage>
</organism>
<dbReference type="Proteomes" id="UP000279909">
    <property type="component" value="Unassembled WGS sequence"/>
</dbReference>
<evidence type="ECO:0000256" key="1">
    <source>
        <dbReference type="SAM" id="MobiDB-lite"/>
    </source>
</evidence>
<reference evidence="2 3" key="1">
    <citation type="journal article" date="2014" name="Int. J. Syst. Evol. Microbiol.">
        <title>Lysinibacillus halotolerans sp. nov., isolated from saline-alkaline soil.</title>
        <authorList>
            <person name="Kong D."/>
            <person name="Wang Y."/>
            <person name="Zhao B."/>
            <person name="Li Y."/>
            <person name="Song J."/>
            <person name="Zhai Y."/>
            <person name="Zhang C."/>
            <person name="Wang H."/>
            <person name="Chen X."/>
            <person name="Zhao B."/>
            <person name="Ruan Z."/>
        </authorList>
    </citation>
    <scope>NUCLEOTIDE SEQUENCE [LARGE SCALE GENOMIC DNA]</scope>
    <source>
        <strain evidence="2 3">MCCC 1A12703</strain>
    </source>
</reference>
<sequence>MPRKSAQNNEESENELVPFPNTEQKQGEVEDLTRMLAAVLEYLSDDSNEEIDVGYLFDSTEGLREWWTQYQENNRKKIEDEITASLGELTLEDLNKIRDQVKGKKG</sequence>
<dbReference type="OrthoDB" id="2736320at2"/>
<gene>
    <name evidence="2" type="ORF">EC501_07520</name>
</gene>
<dbReference type="AlphaFoldDB" id="A0A3M8HAY2"/>
<protein>
    <submittedName>
        <fullName evidence="2">Uncharacterized protein</fullName>
    </submittedName>
</protein>
<dbReference type="RefSeq" id="WP_122971686.1">
    <property type="nucleotide sequence ID" value="NZ_RHLQ01000014.1"/>
</dbReference>
<keyword evidence="3" id="KW-1185">Reference proteome</keyword>
<name>A0A3M8HAY2_9BACI</name>
<feature type="region of interest" description="Disordered" evidence="1">
    <location>
        <begin position="1"/>
        <end position="28"/>
    </location>
</feature>
<proteinExistence type="predicted"/>
<accession>A0A3M8HAY2</accession>
<evidence type="ECO:0000313" key="2">
    <source>
        <dbReference type="EMBL" id="RNC99587.1"/>
    </source>
</evidence>
<dbReference type="EMBL" id="RHLQ01000014">
    <property type="protein sequence ID" value="RNC99587.1"/>
    <property type="molecule type" value="Genomic_DNA"/>
</dbReference>
<comment type="caution">
    <text evidence="2">The sequence shown here is derived from an EMBL/GenBank/DDBJ whole genome shotgun (WGS) entry which is preliminary data.</text>
</comment>
<evidence type="ECO:0000313" key="3">
    <source>
        <dbReference type="Proteomes" id="UP000279909"/>
    </source>
</evidence>